<keyword evidence="5 12" id="KW-0408">Iron</keyword>
<protein>
    <recommendedName>
        <fullName evidence="10">Isopenicillin N synthase</fullName>
        <ecNumber evidence="9">1.21.3.1</ecNumber>
    </recommendedName>
</protein>
<evidence type="ECO:0000256" key="5">
    <source>
        <dbReference type="ARBA" id="ARBA00023004"/>
    </source>
</evidence>
<dbReference type="RefSeq" id="WP_173160196.1">
    <property type="nucleotide sequence ID" value="NZ_AP022871.1"/>
</dbReference>
<dbReference type="Pfam" id="PF03171">
    <property type="entry name" value="2OG-FeII_Oxy"/>
    <property type="match status" value="1"/>
</dbReference>
<evidence type="ECO:0000256" key="8">
    <source>
        <dbReference type="ARBA" id="ARBA00037903"/>
    </source>
</evidence>
<evidence type="ECO:0000256" key="6">
    <source>
        <dbReference type="ARBA" id="ARBA00023194"/>
    </source>
</evidence>
<dbReference type="PANTHER" id="PTHR10209">
    <property type="entry name" value="OXIDOREDUCTASE, 2OG-FE II OXYGENASE FAMILY PROTEIN"/>
    <property type="match status" value="1"/>
</dbReference>
<dbReference type="KEGG" id="psuu:Psuf_059690"/>
<proteinExistence type="inferred from homology"/>
<evidence type="ECO:0000256" key="9">
    <source>
        <dbReference type="ARBA" id="ARBA00039072"/>
    </source>
</evidence>
<dbReference type="InterPro" id="IPR002057">
    <property type="entry name" value="Isopenicillin-N_synth_CS"/>
</dbReference>
<dbReference type="GO" id="GO:0016216">
    <property type="term" value="F:isopenicillin-N synthase activity"/>
    <property type="evidence" value="ECO:0007669"/>
    <property type="project" value="UniProtKB-EC"/>
</dbReference>
<evidence type="ECO:0000259" key="13">
    <source>
        <dbReference type="PROSITE" id="PS51471"/>
    </source>
</evidence>
<keyword evidence="15" id="KW-1185">Reference proteome</keyword>
<feature type="domain" description="Fe2OG dioxygenase" evidence="13">
    <location>
        <begin position="183"/>
        <end position="283"/>
    </location>
</feature>
<dbReference type="InterPro" id="IPR026992">
    <property type="entry name" value="DIOX_N"/>
</dbReference>
<evidence type="ECO:0000256" key="10">
    <source>
        <dbReference type="ARBA" id="ARBA00040872"/>
    </source>
</evidence>
<reference evidence="14 15" key="2">
    <citation type="submission" date="2020-03" db="EMBL/GenBank/DDBJ databases">
        <authorList>
            <person name="Ichikawa N."/>
            <person name="Kimura A."/>
            <person name="Kitahashi Y."/>
            <person name="Uohara A."/>
        </authorList>
    </citation>
    <scope>NUCLEOTIDE SEQUENCE [LARGE SCALE GENOMIC DNA]</scope>
    <source>
        <strain evidence="14 15">NBRC 105367</strain>
    </source>
</reference>
<sequence>MNEPANAPTIDISPLTGDDPQAKLRVAKEIDTACRGSGFFYAAGHGINVHRLQDVVERFHGTMTDEEKFRLAINAYNKANPHVRNGYYMAVPGRKAVESFCYLNPSFTPDHPQIKAGTPMHEVNWWPDETAHPGFRAYCEQYFQEMLDLSLVLLRGFALALGKPERYFDAHVTAADTLSAVSLIRYPRLEHYPPVKTGPDGRALSFEDHQDVSLITVLFQTPVPNLQVETAEGWLDVPVSADDFLINCGTFMAHLTNGWYPAPNHRVTFINAARLSLPFFVHTGNESILEPFHPDGSPSTDGPSAEGNRAVRYGDYLQNGLQALIDKNGQT</sequence>
<dbReference type="Proteomes" id="UP000503011">
    <property type="component" value="Chromosome"/>
</dbReference>
<dbReference type="Pfam" id="PF14226">
    <property type="entry name" value="DIOX_N"/>
    <property type="match status" value="1"/>
</dbReference>
<evidence type="ECO:0000256" key="7">
    <source>
        <dbReference type="ARBA" id="ARBA00037057"/>
    </source>
</evidence>
<keyword evidence="4 12" id="KW-0560">Oxidoreductase</keyword>
<comment type="pathway">
    <text evidence="8">Antibiotic biosynthesis; penicillin G biosynthesis; penicillin G from L-alpha-aminoadipate and L-cysteine and L-valine: step 2/3.</text>
</comment>
<dbReference type="EC" id="1.21.3.1" evidence="9"/>
<dbReference type="PANTHER" id="PTHR10209:SF867">
    <property type="entry name" value="2-OXOGLUTARATE (2OG) AND FE(II)-DEPENDENT OXYGENASE SUPERFAMILY PROTEIN"/>
    <property type="match status" value="1"/>
</dbReference>
<gene>
    <name evidence="14" type="ORF">Psuf_059690</name>
</gene>
<dbReference type="GO" id="GO:0017000">
    <property type="term" value="P:antibiotic biosynthetic process"/>
    <property type="evidence" value="ECO:0007669"/>
    <property type="project" value="UniProtKB-KW"/>
</dbReference>
<dbReference type="PROSITE" id="PS00185">
    <property type="entry name" value="IPNS_1"/>
    <property type="match status" value="1"/>
</dbReference>
<dbReference type="GO" id="GO:0005506">
    <property type="term" value="F:iron ion binding"/>
    <property type="evidence" value="ECO:0007669"/>
    <property type="project" value="InterPro"/>
</dbReference>
<evidence type="ECO:0000313" key="14">
    <source>
        <dbReference type="EMBL" id="BCB88656.1"/>
    </source>
</evidence>
<dbReference type="SUPFAM" id="SSF51197">
    <property type="entry name" value="Clavaminate synthase-like"/>
    <property type="match status" value="1"/>
</dbReference>
<evidence type="ECO:0000256" key="3">
    <source>
        <dbReference type="ARBA" id="ARBA00022723"/>
    </source>
</evidence>
<evidence type="ECO:0000256" key="2">
    <source>
        <dbReference type="ARBA" id="ARBA00008056"/>
    </source>
</evidence>
<name>A0A6F8YRH1_9ACTN</name>
<dbReference type="PROSITE" id="PS00186">
    <property type="entry name" value="IPNS_2"/>
    <property type="match status" value="1"/>
</dbReference>
<dbReference type="EMBL" id="AP022871">
    <property type="protein sequence ID" value="BCB88656.1"/>
    <property type="molecule type" value="Genomic_DNA"/>
</dbReference>
<dbReference type="AlphaFoldDB" id="A0A6F8YRH1"/>
<organism evidence="14 15">
    <name type="scientific">Phytohabitans suffuscus</name>
    <dbReference type="NCBI Taxonomy" id="624315"/>
    <lineage>
        <taxon>Bacteria</taxon>
        <taxon>Bacillati</taxon>
        <taxon>Actinomycetota</taxon>
        <taxon>Actinomycetes</taxon>
        <taxon>Micromonosporales</taxon>
        <taxon>Micromonosporaceae</taxon>
    </lineage>
</organism>
<reference evidence="14 15" key="1">
    <citation type="submission" date="2020-03" db="EMBL/GenBank/DDBJ databases">
        <title>Whole genome shotgun sequence of Phytohabitans suffuscus NBRC 105367.</title>
        <authorList>
            <person name="Komaki H."/>
            <person name="Tamura T."/>
        </authorList>
    </citation>
    <scope>NUCLEOTIDE SEQUENCE [LARGE SCALE GENOMIC DNA]</scope>
    <source>
        <strain evidence="14 15">NBRC 105367</strain>
    </source>
</reference>
<dbReference type="InterPro" id="IPR044861">
    <property type="entry name" value="IPNS-like_FE2OG_OXY"/>
</dbReference>
<comment type="similarity">
    <text evidence="2 12">Belongs to the iron/ascorbate-dependent oxidoreductase family.</text>
</comment>
<evidence type="ECO:0000256" key="11">
    <source>
        <dbReference type="ARBA" id="ARBA00048357"/>
    </source>
</evidence>
<dbReference type="InterPro" id="IPR027443">
    <property type="entry name" value="IPNS-like_sf"/>
</dbReference>
<dbReference type="InterPro" id="IPR005123">
    <property type="entry name" value="Oxoglu/Fe-dep_dioxygenase_dom"/>
</dbReference>
<evidence type="ECO:0000256" key="12">
    <source>
        <dbReference type="RuleBase" id="RU003682"/>
    </source>
</evidence>
<keyword evidence="6" id="KW-0045">Antibiotic biosynthesis</keyword>
<dbReference type="PROSITE" id="PS51471">
    <property type="entry name" value="FE2OG_OXY"/>
    <property type="match status" value="1"/>
</dbReference>
<dbReference type="Gene3D" id="2.60.120.330">
    <property type="entry name" value="B-lactam Antibiotic, Isopenicillin N Synthase, Chain"/>
    <property type="match status" value="1"/>
</dbReference>
<evidence type="ECO:0000256" key="1">
    <source>
        <dbReference type="ARBA" id="ARBA00001961"/>
    </source>
</evidence>
<comment type="cofactor">
    <cofactor evidence="1">
        <name>L-ascorbate</name>
        <dbReference type="ChEBI" id="CHEBI:38290"/>
    </cofactor>
</comment>
<evidence type="ECO:0000256" key="4">
    <source>
        <dbReference type="ARBA" id="ARBA00023002"/>
    </source>
</evidence>
<comment type="function">
    <text evidence="7">Removes, in the presence of oxygen, 4 hydrogen atoms from delta-L-(alpha-aminoadipyl)-L-cysteinyl-D-valine (ACV) to form the azetidinone and thiazolidine rings of isopenicillin.</text>
</comment>
<keyword evidence="3 12" id="KW-0479">Metal-binding</keyword>
<accession>A0A6F8YRH1</accession>
<dbReference type="PRINTS" id="PR00682">
    <property type="entry name" value="IPNSYNTHASE"/>
</dbReference>
<evidence type="ECO:0000313" key="15">
    <source>
        <dbReference type="Proteomes" id="UP000503011"/>
    </source>
</evidence>
<comment type="catalytic activity">
    <reaction evidence="11">
        <text>N-[(5S)-5-amino-5-carboxypentanoyl]-L-cysteinyl-D-valine + O2 = isopenicillin N + 2 H2O</text>
        <dbReference type="Rhea" id="RHEA:22428"/>
        <dbReference type="ChEBI" id="CHEBI:15377"/>
        <dbReference type="ChEBI" id="CHEBI:15379"/>
        <dbReference type="ChEBI" id="CHEBI:58399"/>
        <dbReference type="ChEBI" id="CHEBI:58572"/>
        <dbReference type="EC" id="1.21.3.1"/>
    </reaction>
</comment>